<name>A0AAV0IHP6_9ROSI</name>
<protein>
    <submittedName>
        <fullName evidence="1">Uncharacterized protein</fullName>
    </submittedName>
</protein>
<accession>A0AAV0IHP6</accession>
<sequence length="86" mass="9586">MQYGEWNQGIRLWKAIDDLMISNDLGVQEEEGGRGKVVRLATLEPPPTTCSLTLYNSAETPVVFLAFACSRNINVPWNSSSLLQML</sequence>
<dbReference type="Proteomes" id="UP001154282">
    <property type="component" value="Unassembled WGS sequence"/>
</dbReference>
<reference evidence="1" key="1">
    <citation type="submission" date="2022-08" db="EMBL/GenBank/DDBJ databases">
        <authorList>
            <person name="Gutierrez-Valencia J."/>
        </authorList>
    </citation>
    <scope>NUCLEOTIDE SEQUENCE</scope>
</reference>
<proteinExistence type="predicted"/>
<comment type="caution">
    <text evidence="1">The sequence shown here is derived from an EMBL/GenBank/DDBJ whole genome shotgun (WGS) entry which is preliminary data.</text>
</comment>
<organism evidence="1 2">
    <name type="scientific">Linum tenue</name>
    <dbReference type="NCBI Taxonomy" id="586396"/>
    <lineage>
        <taxon>Eukaryota</taxon>
        <taxon>Viridiplantae</taxon>
        <taxon>Streptophyta</taxon>
        <taxon>Embryophyta</taxon>
        <taxon>Tracheophyta</taxon>
        <taxon>Spermatophyta</taxon>
        <taxon>Magnoliopsida</taxon>
        <taxon>eudicotyledons</taxon>
        <taxon>Gunneridae</taxon>
        <taxon>Pentapetalae</taxon>
        <taxon>rosids</taxon>
        <taxon>fabids</taxon>
        <taxon>Malpighiales</taxon>
        <taxon>Linaceae</taxon>
        <taxon>Linum</taxon>
    </lineage>
</organism>
<keyword evidence="2" id="KW-1185">Reference proteome</keyword>
<dbReference type="EMBL" id="CAMGYJ010000004">
    <property type="protein sequence ID" value="CAI0397111.1"/>
    <property type="molecule type" value="Genomic_DNA"/>
</dbReference>
<evidence type="ECO:0000313" key="1">
    <source>
        <dbReference type="EMBL" id="CAI0397111.1"/>
    </source>
</evidence>
<gene>
    <name evidence="1" type="ORF">LITE_LOCUS9421</name>
</gene>
<dbReference type="AlphaFoldDB" id="A0AAV0IHP6"/>
<evidence type="ECO:0000313" key="2">
    <source>
        <dbReference type="Proteomes" id="UP001154282"/>
    </source>
</evidence>